<dbReference type="AlphaFoldDB" id="A0A1X0QYC5"/>
<reference evidence="1" key="1">
    <citation type="journal article" date="2016" name="Proc. Natl. Acad. Sci. U.S.A.">
        <title>Lipid metabolic changes in an early divergent fungus govern the establishment of a mutualistic symbiosis with endobacteria.</title>
        <authorList>
            <person name="Lastovetsky O.A."/>
            <person name="Gaspar M.L."/>
            <person name="Mondo S.J."/>
            <person name="LaButti K.M."/>
            <person name="Sandor L."/>
            <person name="Grigoriev I.V."/>
            <person name="Henry S.A."/>
            <person name="Pawlowska T.E."/>
        </authorList>
    </citation>
    <scope>NUCLEOTIDE SEQUENCE [LARGE SCALE GENOMIC DNA]</scope>
    <source>
        <strain evidence="1">ATCC 52814</strain>
    </source>
</reference>
<protein>
    <submittedName>
        <fullName evidence="1">Uncharacterized protein</fullName>
    </submittedName>
</protein>
<name>A0A1X0QYC5_RHIZD</name>
<dbReference type="OrthoDB" id="10275072at2759"/>
<accession>A0A1X0QYC5</accession>
<organism evidence="1">
    <name type="scientific">Rhizopus microsporus var. microsporus</name>
    <dbReference type="NCBI Taxonomy" id="86635"/>
    <lineage>
        <taxon>Eukaryota</taxon>
        <taxon>Fungi</taxon>
        <taxon>Fungi incertae sedis</taxon>
        <taxon>Mucoromycota</taxon>
        <taxon>Mucoromycotina</taxon>
        <taxon>Mucoromycetes</taxon>
        <taxon>Mucorales</taxon>
        <taxon>Mucorineae</taxon>
        <taxon>Rhizopodaceae</taxon>
        <taxon>Rhizopus</taxon>
    </lineage>
</organism>
<proteinExistence type="predicted"/>
<evidence type="ECO:0000313" key="1">
    <source>
        <dbReference type="EMBL" id="ORE04762.1"/>
    </source>
</evidence>
<dbReference type="EMBL" id="KV921962">
    <property type="protein sequence ID" value="ORE04762.1"/>
    <property type="molecule type" value="Genomic_DNA"/>
</dbReference>
<dbReference type="VEuPathDB" id="FungiDB:BCV72DRAFT_231001"/>
<dbReference type="Proteomes" id="UP000242414">
    <property type="component" value="Unassembled WGS sequence"/>
</dbReference>
<sequence>MSNIDQLKFWLEEEPAGREDDVYLPPDTPTVSPGPNTLSLIHKKRSLLKHRCIARLRSYHYKQLEIIRKNVASTVQKEKLPCQSFTPPIEVITGRDYLAYFTQDILDCIDHLDKVKRDEIDLSKDPKVVQVSNGELFHERTEYASQLEKLFDSQCEEAENQYRALYNIIIEDDGPKLNQKQT</sequence>
<gene>
    <name evidence="1" type="ORF">BCV72DRAFT_231001</name>
</gene>